<reference evidence="4 5" key="1">
    <citation type="submission" date="2016-10" db="EMBL/GenBank/DDBJ databases">
        <authorList>
            <person name="de Groot N.N."/>
        </authorList>
    </citation>
    <scope>NUCLEOTIDE SEQUENCE [LARGE SCALE GENOMIC DNA]</scope>
    <source>
        <strain evidence="4 5">DSM 5885</strain>
    </source>
</reference>
<dbReference type="SUPFAM" id="SSF52540">
    <property type="entry name" value="P-loop containing nucleoside triphosphate hydrolases"/>
    <property type="match status" value="1"/>
</dbReference>
<evidence type="ECO:0000313" key="5">
    <source>
        <dbReference type="Proteomes" id="UP000198607"/>
    </source>
</evidence>
<feature type="domain" description="Helicase HerA central" evidence="2">
    <location>
        <begin position="374"/>
        <end position="407"/>
    </location>
</feature>
<name>A0A1G8NK51_9RHOO</name>
<dbReference type="Gene3D" id="3.40.50.300">
    <property type="entry name" value="P-loop containing nucleotide triphosphate hydrolases"/>
    <property type="match status" value="2"/>
</dbReference>
<dbReference type="PANTHER" id="PTHR30121:SF11">
    <property type="entry name" value="AAA+ ATPASE DOMAIN-CONTAINING PROTEIN"/>
    <property type="match status" value="1"/>
</dbReference>
<dbReference type="RefSeq" id="WP_176786005.1">
    <property type="nucleotide sequence ID" value="NZ_FNCY01000031.1"/>
</dbReference>
<dbReference type="PANTHER" id="PTHR30121">
    <property type="entry name" value="UNCHARACTERIZED PROTEIN YJGR-RELATED"/>
    <property type="match status" value="1"/>
</dbReference>
<dbReference type="Pfam" id="PF01935">
    <property type="entry name" value="DUF87"/>
    <property type="match status" value="1"/>
</dbReference>
<evidence type="ECO:0000256" key="1">
    <source>
        <dbReference type="SAM" id="MobiDB-lite"/>
    </source>
</evidence>
<dbReference type="AlphaFoldDB" id="A0A1G8NK51"/>
<proteinExistence type="predicted"/>
<dbReference type="InterPro" id="IPR051162">
    <property type="entry name" value="T4SS_component"/>
</dbReference>
<accession>A0A1G8NK51</accession>
<sequence>MMKSDFSTQRLNGRARLRLVAGCSTLAPILDKPSSPLLVLDSALQHEKAPIRISVLSRFFGSLLPNERIDFVHRVDRRSPRPTYRLSIGLACGDGRRAALERSLRDAVAAAFPGYLFGSIRTDEIELSALTHVWQFAPAGITLANPVFSRFGTEGYQNDAGSPPEIPAWPFPGELANWPLSTPLSQEPYEPADIEIAVRIHGFEMCDATCRDVHQVLMRVQAGNLRAYHPEAPVSEYSASEELKAAGIDLLKRWLCAPTSGYAIDCVIQSSLALGDVALSRYVRDVFGKRPVSWIKAFERSAPEALLEPSFAWACLPDQQGIPALMPEAVGLAALGVRQHFASPLFLPPQSGAKIGETACGLRNDVRLPGECRSRHVAIFGATGSGKSTLLLQMFAEGLRDPSRDGSAIICPHDDLVPRAVELVPAERVKDVILVDVRDPEKTACINPLEGLATNPITAEVVIGEILSLIESLVETRDSTGPMLRSNLKNLLLLCGAVPKRNGSFLDALRILEDSDFRDYLLAKCQNRNVVDYWERFRRTNGEHGYDSWMPYLLARLTPFTSNPVMKRLLCRSDSTVDLASAMDQGKILLFNISKSVLQDTECQILGTLLMTKFFAAALGRARLPVDRRRKFSVYCDEFQNFATSSAPRLFSEARKFGLCLTTANQSVTQLGNSNGKIASSVVSNTATKFVFRICPSDFETLKPYVRPQFDESTMANLPDFHAVACMSDQNRPLPPFMMRVGLPQAGYDTASIDQIHEFSASYTTSIKEANDELVRYYDLSPESLGAIPEQNGDSKALPSLRQVSGS</sequence>
<organism evidence="4 5">
    <name type="scientific">Propionivibrio dicarboxylicus</name>
    <dbReference type="NCBI Taxonomy" id="83767"/>
    <lineage>
        <taxon>Bacteria</taxon>
        <taxon>Pseudomonadati</taxon>
        <taxon>Pseudomonadota</taxon>
        <taxon>Betaproteobacteria</taxon>
        <taxon>Rhodocyclales</taxon>
        <taxon>Rhodocyclaceae</taxon>
        <taxon>Propionivibrio</taxon>
    </lineage>
</organism>
<dbReference type="InterPro" id="IPR002789">
    <property type="entry name" value="HerA_central"/>
</dbReference>
<dbReference type="InterPro" id="IPR032689">
    <property type="entry name" value="TraG-D_C"/>
</dbReference>
<dbReference type="Proteomes" id="UP000198607">
    <property type="component" value="Unassembled WGS sequence"/>
</dbReference>
<evidence type="ECO:0000259" key="2">
    <source>
        <dbReference type="Pfam" id="PF01935"/>
    </source>
</evidence>
<protein>
    <submittedName>
        <fullName evidence="4">AAA-like domain-containing protein</fullName>
    </submittedName>
</protein>
<evidence type="ECO:0000259" key="3">
    <source>
        <dbReference type="Pfam" id="PF12696"/>
    </source>
</evidence>
<feature type="region of interest" description="Disordered" evidence="1">
    <location>
        <begin position="786"/>
        <end position="807"/>
    </location>
</feature>
<dbReference type="CDD" id="cd00267">
    <property type="entry name" value="ABC_ATPase"/>
    <property type="match status" value="1"/>
</dbReference>
<dbReference type="InterPro" id="IPR027417">
    <property type="entry name" value="P-loop_NTPase"/>
</dbReference>
<dbReference type="STRING" id="83767.SAMN05660652_04063"/>
<dbReference type="Pfam" id="PF12696">
    <property type="entry name" value="TraG-D_C"/>
    <property type="match status" value="1"/>
</dbReference>
<keyword evidence="5" id="KW-1185">Reference proteome</keyword>
<dbReference type="CDD" id="cd01127">
    <property type="entry name" value="TrwB_TraG_TraD_VirD4"/>
    <property type="match status" value="1"/>
</dbReference>
<dbReference type="EMBL" id="FNCY01000031">
    <property type="protein sequence ID" value="SDI80522.1"/>
    <property type="molecule type" value="Genomic_DNA"/>
</dbReference>
<evidence type="ECO:0000313" key="4">
    <source>
        <dbReference type="EMBL" id="SDI80522.1"/>
    </source>
</evidence>
<gene>
    <name evidence="4" type="ORF">SAMN05660652_04063</name>
</gene>
<feature type="domain" description="TraD/TraG TraM recognition site" evidence="3">
    <location>
        <begin position="634"/>
        <end position="703"/>
    </location>
</feature>